<evidence type="ECO:0000259" key="2">
    <source>
        <dbReference type="Pfam" id="PF13439"/>
    </source>
</evidence>
<dbReference type="InterPro" id="IPR050194">
    <property type="entry name" value="Glycosyltransferase_grp1"/>
</dbReference>
<proteinExistence type="predicted"/>
<dbReference type="PANTHER" id="PTHR45947:SF3">
    <property type="entry name" value="SULFOQUINOVOSYL TRANSFERASE SQD2"/>
    <property type="match status" value="1"/>
</dbReference>
<evidence type="ECO:0000259" key="1">
    <source>
        <dbReference type="Pfam" id="PF00534"/>
    </source>
</evidence>
<accession>A0A1F7JL35</accession>
<feature type="domain" description="Glycosyl transferase family 1" evidence="1">
    <location>
        <begin position="199"/>
        <end position="346"/>
    </location>
</feature>
<dbReference type="Proteomes" id="UP000176376">
    <property type="component" value="Unassembled WGS sequence"/>
</dbReference>
<gene>
    <name evidence="3" type="ORF">A3J15_00070</name>
</gene>
<dbReference type="Pfam" id="PF00534">
    <property type="entry name" value="Glycos_transf_1"/>
    <property type="match status" value="1"/>
</dbReference>
<organism evidence="3 4">
    <name type="scientific">Candidatus Roizmanbacteria bacterium RIFCSPLOWO2_02_FULL_38_10</name>
    <dbReference type="NCBI Taxonomy" id="1802074"/>
    <lineage>
        <taxon>Bacteria</taxon>
        <taxon>Candidatus Roizmaniibacteriota</taxon>
    </lineage>
</organism>
<dbReference type="STRING" id="1802074.A3J15_00070"/>
<dbReference type="InterPro" id="IPR001296">
    <property type="entry name" value="Glyco_trans_1"/>
</dbReference>
<dbReference type="Gene3D" id="3.40.50.2000">
    <property type="entry name" value="Glycogen Phosphorylase B"/>
    <property type="match status" value="2"/>
</dbReference>
<dbReference type="InterPro" id="IPR028098">
    <property type="entry name" value="Glyco_trans_4-like_N"/>
</dbReference>
<sequence length="393" mass="44621">MSILLIRGAFLNRYEGQNYEPLANKHNVIGIGSYTSIHDSYKFPVVKLLSPYDLVNKSGDMIGRPLRWFFNRTLGDSHFLFGFENWVKQHGPIDIAHIAETHYGYDLQTIQLKKKGLIRKVISTCWETIPFNNETVGKKRRIKQIVRENVDHFICPTQRAKEALIQEGVSDSKINVIRVGVDLKLFKPKPNLKKKKSSIIKLLFVGRLVEEKGVYDVIEFFSQLVKNQNITLTLAGSGPMSIPINRLIGINKWEKKVKIVQSKYDEIPRLYQDHDILIAPSKTTNTWEEQYGMVLVEAMACGLPIIAYDSGAISEVLGNAGVLISEDHKSSLYQGLKMLINDEFSRYKYSLMAIQRSKLKFDRVKISSQIRQVYNSVLAGEKVGSPKSSAANI</sequence>
<dbReference type="CDD" id="cd03801">
    <property type="entry name" value="GT4_PimA-like"/>
    <property type="match status" value="1"/>
</dbReference>
<name>A0A1F7JL35_9BACT</name>
<feature type="domain" description="Glycosyltransferase subfamily 4-like N-terminal" evidence="2">
    <location>
        <begin position="62"/>
        <end position="184"/>
    </location>
</feature>
<comment type="caution">
    <text evidence="3">The sequence shown here is derived from an EMBL/GenBank/DDBJ whole genome shotgun (WGS) entry which is preliminary data.</text>
</comment>
<evidence type="ECO:0000313" key="3">
    <source>
        <dbReference type="EMBL" id="OGK56307.1"/>
    </source>
</evidence>
<evidence type="ECO:0008006" key="5">
    <source>
        <dbReference type="Google" id="ProtNLM"/>
    </source>
</evidence>
<dbReference type="EMBL" id="MGAY01000042">
    <property type="protein sequence ID" value="OGK56307.1"/>
    <property type="molecule type" value="Genomic_DNA"/>
</dbReference>
<protein>
    <recommendedName>
        <fullName evidence="5">Glycosyl transferase family 1 domain-containing protein</fullName>
    </recommendedName>
</protein>
<dbReference type="AlphaFoldDB" id="A0A1F7JL35"/>
<dbReference type="SUPFAM" id="SSF53756">
    <property type="entry name" value="UDP-Glycosyltransferase/glycogen phosphorylase"/>
    <property type="match status" value="1"/>
</dbReference>
<dbReference type="PANTHER" id="PTHR45947">
    <property type="entry name" value="SULFOQUINOVOSYL TRANSFERASE SQD2"/>
    <property type="match status" value="1"/>
</dbReference>
<reference evidence="3 4" key="1">
    <citation type="journal article" date="2016" name="Nat. Commun.">
        <title>Thousands of microbial genomes shed light on interconnected biogeochemical processes in an aquifer system.</title>
        <authorList>
            <person name="Anantharaman K."/>
            <person name="Brown C.T."/>
            <person name="Hug L.A."/>
            <person name="Sharon I."/>
            <person name="Castelle C.J."/>
            <person name="Probst A.J."/>
            <person name="Thomas B.C."/>
            <person name="Singh A."/>
            <person name="Wilkins M.J."/>
            <person name="Karaoz U."/>
            <person name="Brodie E.L."/>
            <person name="Williams K.H."/>
            <person name="Hubbard S.S."/>
            <person name="Banfield J.F."/>
        </authorList>
    </citation>
    <scope>NUCLEOTIDE SEQUENCE [LARGE SCALE GENOMIC DNA]</scope>
</reference>
<dbReference type="GO" id="GO:0016757">
    <property type="term" value="F:glycosyltransferase activity"/>
    <property type="evidence" value="ECO:0007669"/>
    <property type="project" value="InterPro"/>
</dbReference>
<dbReference type="Pfam" id="PF13439">
    <property type="entry name" value="Glyco_transf_4"/>
    <property type="match status" value="1"/>
</dbReference>
<evidence type="ECO:0000313" key="4">
    <source>
        <dbReference type="Proteomes" id="UP000176376"/>
    </source>
</evidence>